<protein>
    <submittedName>
        <fullName evidence="6">Anion transporter</fullName>
    </submittedName>
</protein>
<evidence type="ECO:0000313" key="7">
    <source>
        <dbReference type="Proteomes" id="UP001519345"/>
    </source>
</evidence>
<evidence type="ECO:0000313" key="6">
    <source>
        <dbReference type="EMBL" id="MBP1970735.1"/>
    </source>
</evidence>
<name>A0ABS4IIF3_9BACI</name>
<feature type="transmembrane region" description="Helical" evidence="5">
    <location>
        <begin position="262"/>
        <end position="281"/>
    </location>
</feature>
<dbReference type="Pfam" id="PF00939">
    <property type="entry name" value="Na_sulph_symp"/>
    <property type="match status" value="1"/>
</dbReference>
<sequence length="436" mass="48520">MSFTGEQQLTLGLLVFAVYLWVAAPIPTGASSILLIALMLVLNLVDNVEGAVAGFLSPALYFILIVSILSQALVKVGIDKVIAQFLIKISKSGPRYIIIGLPIFILILPILLPSAVARFKMLYPLINSMNQLYGFSEKSIFQKYGIYIIGMMNQNATMVIFTGGGFPILASQLLNDYNVADLGWLDWFLMVAPPLWIGSLFMVLFVWNFLKITMPEEKIVRSNSNEEIELRPRDPLSIKLWVVLLSFLTMIITWIVTDQEQVPLLLPPMLLVAFYSIPKIGLVTNKVIREYDWENFLLLGASFSLGILLSENGTAEVLADVLIGVIPGDISIVSKVIIIAFIVFLLRFFFIVPSSAVIVIFPIVMSYSELIGIPPMQLAFLVILVIGSMMILPIHSTTTYLAYETGVFSKKDQYVIGLVSSVTFMFIAIFAALYFW</sequence>
<dbReference type="InterPro" id="IPR001898">
    <property type="entry name" value="SLC13A/DASS"/>
</dbReference>
<feature type="transmembrane region" description="Helical" evidence="5">
    <location>
        <begin position="95"/>
        <end position="116"/>
    </location>
</feature>
<dbReference type="Proteomes" id="UP001519345">
    <property type="component" value="Unassembled WGS sequence"/>
</dbReference>
<keyword evidence="4 5" id="KW-0472">Membrane</keyword>
<reference evidence="6 7" key="1">
    <citation type="submission" date="2021-03" db="EMBL/GenBank/DDBJ databases">
        <title>Genomic Encyclopedia of Type Strains, Phase IV (KMG-IV): sequencing the most valuable type-strain genomes for metagenomic binning, comparative biology and taxonomic classification.</title>
        <authorList>
            <person name="Goeker M."/>
        </authorList>
    </citation>
    <scope>NUCLEOTIDE SEQUENCE [LARGE SCALE GENOMIC DNA]</scope>
    <source>
        <strain evidence="6 7">DSM 25609</strain>
    </source>
</reference>
<feature type="transmembrane region" description="Helical" evidence="5">
    <location>
        <begin position="238"/>
        <end position="256"/>
    </location>
</feature>
<comment type="caution">
    <text evidence="6">The sequence shown here is derived from an EMBL/GenBank/DDBJ whole genome shotgun (WGS) entry which is preliminary data.</text>
</comment>
<evidence type="ECO:0000256" key="2">
    <source>
        <dbReference type="ARBA" id="ARBA00022692"/>
    </source>
</evidence>
<dbReference type="EMBL" id="JAGGKX010000016">
    <property type="protein sequence ID" value="MBP1970735.1"/>
    <property type="molecule type" value="Genomic_DNA"/>
</dbReference>
<comment type="subcellular location">
    <subcellularLocation>
        <location evidence="1">Membrane</location>
        <topology evidence="1">Multi-pass membrane protein</topology>
    </subcellularLocation>
</comment>
<feature type="transmembrane region" description="Helical" evidence="5">
    <location>
        <begin position="337"/>
        <end position="364"/>
    </location>
</feature>
<gene>
    <name evidence="6" type="ORF">J2Z83_002871</name>
</gene>
<evidence type="ECO:0000256" key="3">
    <source>
        <dbReference type="ARBA" id="ARBA00022989"/>
    </source>
</evidence>
<feature type="transmembrane region" description="Helical" evidence="5">
    <location>
        <begin position="187"/>
        <end position="210"/>
    </location>
</feature>
<keyword evidence="7" id="KW-1185">Reference proteome</keyword>
<organism evidence="6 7">
    <name type="scientific">Virgibacillus natechei</name>
    <dbReference type="NCBI Taxonomy" id="1216297"/>
    <lineage>
        <taxon>Bacteria</taxon>
        <taxon>Bacillati</taxon>
        <taxon>Bacillota</taxon>
        <taxon>Bacilli</taxon>
        <taxon>Bacillales</taxon>
        <taxon>Bacillaceae</taxon>
        <taxon>Virgibacillus</taxon>
    </lineage>
</organism>
<proteinExistence type="predicted"/>
<dbReference type="PANTHER" id="PTHR10283">
    <property type="entry name" value="SOLUTE CARRIER FAMILY 13 MEMBER"/>
    <property type="match status" value="1"/>
</dbReference>
<keyword evidence="2 5" id="KW-0812">Transmembrane</keyword>
<accession>A0ABS4IIF3</accession>
<feature type="transmembrane region" description="Helical" evidence="5">
    <location>
        <begin position="51"/>
        <end position="74"/>
    </location>
</feature>
<evidence type="ECO:0000256" key="1">
    <source>
        <dbReference type="ARBA" id="ARBA00004141"/>
    </source>
</evidence>
<keyword evidence="3 5" id="KW-1133">Transmembrane helix</keyword>
<feature type="transmembrane region" description="Helical" evidence="5">
    <location>
        <begin position="376"/>
        <end position="394"/>
    </location>
</feature>
<evidence type="ECO:0000256" key="5">
    <source>
        <dbReference type="SAM" id="Phobius"/>
    </source>
</evidence>
<evidence type="ECO:0000256" key="4">
    <source>
        <dbReference type="ARBA" id="ARBA00023136"/>
    </source>
</evidence>
<feature type="transmembrane region" description="Helical" evidence="5">
    <location>
        <begin position="12"/>
        <end position="45"/>
    </location>
</feature>
<feature type="transmembrane region" description="Helical" evidence="5">
    <location>
        <begin position="414"/>
        <end position="435"/>
    </location>
</feature>